<protein>
    <submittedName>
        <fullName evidence="1">Uncharacterized protein</fullName>
    </submittedName>
</protein>
<dbReference type="EMBL" id="FMUE01000005">
    <property type="protein sequence ID" value="SCX24883.1"/>
    <property type="molecule type" value="Genomic_DNA"/>
</dbReference>
<evidence type="ECO:0000313" key="1">
    <source>
        <dbReference type="EMBL" id="SCX24883.1"/>
    </source>
</evidence>
<name>A0A1R3TYY9_9HYPH</name>
<gene>
    <name evidence="1" type="ORF">DSM25559_2602</name>
</gene>
<dbReference type="AlphaFoldDB" id="A0A1R3TYY9"/>
<proteinExistence type="predicted"/>
<reference evidence="2" key="1">
    <citation type="submission" date="2016-10" db="EMBL/GenBank/DDBJ databases">
        <authorList>
            <person name="Wibberg D."/>
        </authorList>
    </citation>
    <scope>NUCLEOTIDE SEQUENCE [LARGE SCALE GENOMIC DNA]</scope>
</reference>
<dbReference type="Proteomes" id="UP000187891">
    <property type="component" value="Unassembled WGS sequence"/>
</dbReference>
<evidence type="ECO:0000313" key="2">
    <source>
        <dbReference type="Proteomes" id="UP000187891"/>
    </source>
</evidence>
<sequence>MDQSLFAAPHGLSQRITSFFACACQGIHQMPLIHFFVLIVYAHPYLLDLEFLSFSLALKGVPNLAILQPFGNSRTGKSLITFYNQAIS</sequence>
<accession>A0A1R3TYY9</accession>
<organism evidence="1 2">
    <name type="scientific">Agrobacterium rosae</name>
    <dbReference type="NCBI Taxonomy" id="1972867"/>
    <lineage>
        <taxon>Bacteria</taxon>
        <taxon>Pseudomonadati</taxon>
        <taxon>Pseudomonadota</taxon>
        <taxon>Alphaproteobacteria</taxon>
        <taxon>Hyphomicrobiales</taxon>
        <taxon>Rhizobiaceae</taxon>
        <taxon>Rhizobium/Agrobacterium group</taxon>
        <taxon>Agrobacterium</taxon>
    </lineage>
</organism>